<evidence type="ECO:0000313" key="1">
    <source>
        <dbReference type="EMBL" id="QBK90996.1"/>
    </source>
</evidence>
<organism evidence="1">
    <name type="scientific">Pithovirus LCPAC201</name>
    <dbReference type="NCBI Taxonomy" id="2506591"/>
    <lineage>
        <taxon>Viruses</taxon>
        <taxon>Pithoviruses</taxon>
    </lineage>
</organism>
<proteinExistence type="predicted"/>
<protein>
    <submittedName>
        <fullName evidence="1">Uncharacterized protein</fullName>
    </submittedName>
</protein>
<gene>
    <name evidence="1" type="ORF">LCPAC201_02970</name>
</gene>
<sequence length="78" mass="8727">MNSQIIKSEVKMTHYIPASQVKRGDLLLVGGDPCEVIQVTEAIPEHGPSCMRFGLKNRNTFVTQTTNCMVQIVDEKSY</sequence>
<accession>A0A481Z5W8</accession>
<dbReference type="InterPro" id="IPR008991">
    <property type="entry name" value="Translation_prot_SH3-like_sf"/>
</dbReference>
<name>A0A481Z5W8_9VIRU</name>
<reference evidence="1" key="1">
    <citation type="journal article" date="2019" name="MBio">
        <title>Virus Genomes from Deep Sea Sediments Expand the Ocean Megavirome and Support Independent Origins of Viral Gigantism.</title>
        <authorList>
            <person name="Backstrom D."/>
            <person name="Yutin N."/>
            <person name="Jorgensen S.L."/>
            <person name="Dharamshi J."/>
            <person name="Homa F."/>
            <person name="Zaremba-Niedwiedzka K."/>
            <person name="Spang A."/>
            <person name="Wolf Y.I."/>
            <person name="Koonin E.V."/>
            <person name="Ettema T.J."/>
        </authorList>
    </citation>
    <scope>NUCLEOTIDE SEQUENCE</scope>
</reference>
<dbReference type="EMBL" id="MK500506">
    <property type="protein sequence ID" value="QBK90996.1"/>
    <property type="molecule type" value="Genomic_DNA"/>
</dbReference>
<dbReference type="SUPFAM" id="SSF50104">
    <property type="entry name" value="Translation proteins SH3-like domain"/>
    <property type="match status" value="1"/>
</dbReference>